<dbReference type="PANTHER" id="PTHR32347">
    <property type="entry name" value="EFFLUX SYSTEM COMPONENT YKNX-RELATED"/>
    <property type="match status" value="1"/>
</dbReference>
<dbReference type="Gene3D" id="2.40.30.170">
    <property type="match status" value="1"/>
</dbReference>
<protein>
    <submittedName>
        <fullName evidence="4">Efflux RND transporter periplasmic adaptor subunit</fullName>
    </submittedName>
</protein>
<evidence type="ECO:0000256" key="2">
    <source>
        <dbReference type="ARBA" id="ARBA00023054"/>
    </source>
</evidence>
<gene>
    <name evidence="4" type="ORF">JM946_17515</name>
</gene>
<evidence type="ECO:0000313" key="4">
    <source>
        <dbReference type="EMBL" id="MBM0106530.1"/>
    </source>
</evidence>
<keyword evidence="3" id="KW-0472">Membrane</keyword>
<dbReference type="InterPro" id="IPR050465">
    <property type="entry name" value="UPF0194_transport"/>
</dbReference>
<evidence type="ECO:0000256" key="1">
    <source>
        <dbReference type="ARBA" id="ARBA00004196"/>
    </source>
</evidence>
<keyword evidence="5" id="KW-1185">Reference proteome</keyword>
<dbReference type="Gene3D" id="2.40.420.20">
    <property type="match status" value="1"/>
</dbReference>
<accession>A0ABS1WZV7</accession>
<feature type="transmembrane region" description="Helical" evidence="3">
    <location>
        <begin position="21"/>
        <end position="41"/>
    </location>
</feature>
<sequence>MDFVREDLKRDKHKRRLRYSAAGISVLVGLAVFIGTLEPAAPSVEQVSLYIDTVRRGDMLLQVRGPGVLVPREVRWIAAASEARVDRVVVKPGAPVEPDTVLVEMSNPELAQQVMEAKAAVSAAEADYAALKVELQSNVLNQRAVLAAAQAEYEGARLEAEAREDVARQGIIPAVEYRRMELAAEQLKVRAGVERERITILQQAVEAQLRAATVRLEQQRQQLTLRESQYANLHVRAGIAGVLQSMDVEVGQRVTPGTNIARVARPDELMAKLRIAETQAKDIRIGQTVEIDTRNGVAKGRVTRVDPAVQNGTVQTDVELVGPLPPGARPDLSVDGTILIERLSNVLHVGRPAFGQAGSTQRLFRVQPDSATAVRVPVTLGKVSVNQVQILDGLNVGDRVVLSDTSQWDDYDRIELE</sequence>
<dbReference type="PANTHER" id="PTHR32347:SF23">
    <property type="entry name" value="BLL5650 PROTEIN"/>
    <property type="match status" value="1"/>
</dbReference>
<keyword evidence="3" id="KW-0812">Transmembrane</keyword>
<evidence type="ECO:0000256" key="3">
    <source>
        <dbReference type="SAM" id="Phobius"/>
    </source>
</evidence>
<proteinExistence type="predicted"/>
<keyword evidence="2" id="KW-0175">Coiled coil</keyword>
<evidence type="ECO:0000313" key="5">
    <source>
        <dbReference type="Proteomes" id="UP000661077"/>
    </source>
</evidence>
<comment type="subcellular location">
    <subcellularLocation>
        <location evidence="1">Cell envelope</location>
    </subcellularLocation>
</comment>
<comment type="caution">
    <text evidence="4">The sequence shown here is derived from an EMBL/GenBank/DDBJ whole genome shotgun (WGS) entry which is preliminary data.</text>
</comment>
<dbReference type="Proteomes" id="UP000661077">
    <property type="component" value="Unassembled WGS sequence"/>
</dbReference>
<keyword evidence="3" id="KW-1133">Transmembrane helix</keyword>
<name>A0ABS1WZV7_9GAMM</name>
<reference evidence="4 5" key="1">
    <citation type="journal article" date="2021" name="Int. J. Syst. Evol. Microbiol.">
        <title>Steroidobacter gossypii sp. nov., isolated from soil of cotton cropping field.</title>
        <authorList>
            <person name="Huang R."/>
            <person name="Yang S."/>
            <person name="Zhen C."/>
            <person name="Liu W."/>
        </authorList>
    </citation>
    <scope>NUCLEOTIDE SEQUENCE [LARGE SCALE GENOMIC DNA]</scope>
    <source>
        <strain evidence="4 5">S1-65</strain>
    </source>
</reference>
<dbReference type="EMBL" id="JAEVLS010000004">
    <property type="protein sequence ID" value="MBM0106530.1"/>
    <property type="molecule type" value="Genomic_DNA"/>
</dbReference>
<organism evidence="4 5">
    <name type="scientific">Steroidobacter gossypii</name>
    <dbReference type="NCBI Taxonomy" id="2805490"/>
    <lineage>
        <taxon>Bacteria</taxon>
        <taxon>Pseudomonadati</taxon>
        <taxon>Pseudomonadota</taxon>
        <taxon>Gammaproteobacteria</taxon>
        <taxon>Steroidobacterales</taxon>
        <taxon>Steroidobacteraceae</taxon>
        <taxon>Steroidobacter</taxon>
    </lineage>
</organism>
<dbReference type="Gene3D" id="2.40.50.100">
    <property type="match status" value="1"/>
</dbReference>
<dbReference type="RefSeq" id="WP_203168651.1">
    <property type="nucleotide sequence ID" value="NZ_JAEVLS010000004.1"/>
</dbReference>
<dbReference type="Gene3D" id="1.10.287.470">
    <property type="entry name" value="Helix hairpin bin"/>
    <property type="match status" value="1"/>
</dbReference>